<evidence type="ECO:0000313" key="14">
    <source>
        <dbReference type="EMBL" id="CAL1270054.1"/>
    </source>
</evidence>
<keyword evidence="3 10" id="KW-0132">Cell division</keyword>
<sequence length="657" mass="76575">MVNDCVWFEKIIPEKKDIYLAGKDSKITCEGVGTVKAKTLNMNPRFECRSESKPRIQQSRNTYGRTSLQNENPLIKSRRSSSADRARSSIGIPKPRSHSEERKSLLYNTRRSSISLNDCKIQKDPRPLSDKGYQRKKVQELVEFLNENFKYQANVSKITPPSKRDFEIIFQLLASEFEPDFIVKKIEEDAPRILKSLRYPFIPAKSAFVYVARNNWPTLLGVLLYLMDLIKYINCIEIEMFYQSVDGERPQEHAILLKYLVNSYNQGIDDEEKEVEIFTKMIKSNIPYDIEELREKNKELKAALKEVEMEMVAIQELKVTSARYDENMKQYEDYFGRMREYQKKRKAKIEKLLEQVAEKEAMLNELQSILAQKQAAYDAQGFDGKKQLCYFESQKKELIEKLQSKKLAVKKLTSDCHDAEIQYNKTYDEGASVCDTFNELYSKVTEKAAGTFDALKNINDPAVKNMYSTMCHAFQLPDCKMDLTQRSILQLGDERKRVLNEIRKNFDSATLILNSVASKQNENLQEILMRKSDLAVKIKVAYSLETKKEHDLHSEEKQVLNEVKTYETQCEELLKKLDEVRKETSEVEKNNITYKEEYEELVTLRKSKEKMLENYLEKQKQMIAHHAANIKTLKENVENAGIEICEVTSKALEKREE</sequence>
<keyword evidence="9 10" id="KW-0137">Centromere</keyword>
<dbReference type="EMBL" id="CAXIEN010000046">
    <property type="protein sequence ID" value="CAL1270054.1"/>
    <property type="molecule type" value="Genomic_DNA"/>
</dbReference>
<dbReference type="GO" id="GO:0005634">
    <property type="term" value="C:nucleus"/>
    <property type="evidence" value="ECO:0007669"/>
    <property type="project" value="UniProtKB-SubCell"/>
</dbReference>
<protein>
    <recommendedName>
        <fullName evidence="10">Kinetochore protein NDC80</fullName>
    </recommendedName>
</protein>
<feature type="coiled-coil region" evidence="11">
    <location>
        <begin position="556"/>
        <end position="636"/>
    </location>
</feature>
<dbReference type="GO" id="GO:0051301">
    <property type="term" value="P:cell division"/>
    <property type="evidence" value="ECO:0007669"/>
    <property type="project" value="UniProtKB-UniRule"/>
</dbReference>
<evidence type="ECO:0000259" key="13">
    <source>
        <dbReference type="Pfam" id="PF03801"/>
    </source>
</evidence>
<organism evidence="14 15">
    <name type="scientific">Larinioides sclopetarius</name>
    <dbReference type="NCBI Taxonomy" id="280406"/>
    <lineage>
        <taxon>Eukaryota</taxon>
        <taxon>Metazoa</taxon>
        <taxon>Ecdysozoa</taxon>
        <taxon>Arthropoda</taxon>
        <taxon>Chelicerata</taxon>
        <taxon>Arachnida</taxon>
        <taxon>Araneae</taxon>
        <taxon>Araneomorphae</taxon>
        <taxon>Entelegynae</taxon>
        <taxon>Araneoidea</taxon>
        <taxon>Araneidae</taxon>
        <taxon>Larinioides</taxon>
    </lineage>
</organism>
<keyword evidence="8 10" id="KW-0131">Cell cycle</keyword>
<dbReference type="Gene3D" id="1.10.418.30">
    <property type="entry name" value="Ncd80 complex, Ncd80 subunit"/>
    <property type="match status" value="1"/>
</dbReference>
<feature type="compositionally biased region" description="Polar residues" evidence="12">
    <location>
        <begin position="55"/>
        <end position="72"/>
    </location>
</feature>
<feature type="coiled-coil region" evidence="11">
    <location>
        <begin position="290"/>
        <end position="317"/>
    </location>
</feature>
<comment type="subunit">
    <text evidence="10">Component of the NDC80 complex.</text>
</comment>
<evidence type="ECO:0000256" key="6">
    <source>
        <dbReference type="ARBA" id="ARBA00023054"/>
    </source>
</evidence>
<dbReference type="Proteomes" id="UP001497382">
    <property type="component" value="Unassembled WGS sequence"/>
</dbReference>
<comment type="subcellular location">
    <subcellularLocation>
        <location evidence="10">Chromosome</location>
        <location evidence="10">Centromere</location>
        <location evidence="10">Kinetochore</location>
    </subcellularLocation>
    <subcellularLocation>
        <location evidence="10">Nucleus</location>
    </subcellularLocation>
</comment>
<dbReference type="PANTHER" id="PTHR10643">
    <property type="entry name" value="KINETOCHORE PROTEIN NDC80"/>
    <property type="match status" value="1"/>
</dbReference>
<reference evidence="14 15" key="1">
    <citation type="submission" date="2024-04" db="EMBL/GenBank/DDBJ databases">
        <authorList>
            <person name="Rising A."/>
            <person name="Reimegard J."/>
            <person name="Sonavane S."/>
            <person name="Akerstrom W."/>
            <person name="Nylinder S."/>
            <person name="Hedman E."/>
            <person name="Kallberg Y."/>
        </authorList>
    </citation>
    <scope>NUCLEOTIDE SEQUENCE [LARGE SCALE GENOMIC DNA]</scope>
</reference>
<evidence type="ECO:0000256" key="7">
    <source>
        <dbReference type="ARBA" id="ARBA00023242"/>
    </source>
</evidence>
<evidence type="ECO:0000256" key="12">
    <source>
        <dbReference type="SAM" id="MobiDB-lite"/>
    </source>
</evidence>
<comment type="caution">
    <text evidence="14">The sequence shown here is derived from an EMBL/GenBank/DDBJ whole genome shotgun (WGS) entry which is preliminary data.</text>
</comment>
<name>A0AAV1ZIF1_9ARAC</name>
<evidence type="ECO:0000256" key="5">
    <source>
        <dbReference type="ARBA" id="ARBA00022838"/>
    </source>
</evidence>
<evidence type="ECO:0000313" key="15">
    <source>
        <dbReference type="Proteomes" id="UP001497382"/>
    </source>
</evidence>
<evidence type="ECO:0000256" key="3">
    <source>
        <dbReference type="ARBA" id="ARBA00022618"/>
    </source>
</evidence>
<evidence type="ECO:0000256" key="1">
    <source>
        <dbReference type="ARBA" id="ARBA00007050"/>
    </source>
</evidence>
<comment type="similarity">
    <text evidence="1 10">Belongs to the NDC80/HEC1 family.</text>
</comment>
<feature type="domain" description="Kinetochore protein Ndc80 CH" evidence="13">
    <location>
        <begin position="112"/>
        <end position="235"/>
    </location>
</feature>
<keyword evidence="15" id="KW-1185">Reference proteome</keyword>
<gene>
    <name evidence="14" type="ORF">LARSCL_LOCUS5081</name>
</gene>
<dbReference type="InterPro" id="IPR055260">
    <property type="entry name" value="Ndc80_CH"/>
</dbReference>
<keyword evidence="4 10" id="KW-0498">Mitosis</keyword>
<evidence type="ECO:0000256" key="4">
    <source>
        <dbReference type="ARBA" id="ARBA00022776"/>
    </source>
</evidence>
<feature type="coiled-coil region" evidence="11">
    <location>
        <begin position="349"/>
        <end position="415"/>
    </location>
</feature>
<dbReference type="GO" id="GO:0051315">
    <property type="term" value="P:attachment of mitotic spindle microtubules to kinetochore"/>
    <property type="evidence" value="ECO:0007669"/>
    <property type="project" value="UniProtKB-UniRule"/>
</dbReference>
<proteinExistence type="inferred from homology"/>
<evidence type="ECO:0000256" key="9">
    <source>
        <dbReference type="ARBA" id="ARBA00023328"/>
    </source>
</evidence>
<evidence type="ECO:0000256" key="10">
    <source>
        <dbReference type="RuleBase" id="RU368072"/>
    </source>
</evidence>
<keyword evidence="5 10" id="KW-0995">Kinetochore</keyword>
<keyword evidence="7 10" id="KW-0539">Nucleus</keyword>
<dbReference type="AlphaFoldDB" id="A0AAV1ZIF1"/>
<accession>A0AAV1ZIF1</accession>
<dbReference type="Pfam" id="PF03801">
    <property type="entry name" value="Ndc80_HEC"/>
    <property type="match status" value="1"/>
</dbReference>
<dbReference type="InterPro" id="IPR038273">
    <property type="entry name" value="Ndc80_sf"/>
</dbReference>
<evidence type="ECO:0000256" key="11">
    <source>
        <dbReference type="SAM" id="Coils"/>
    </source>
</evidence>
<comment type="function">
    <text evidence="10">Acts as a component of the essential kinetochore-associated NDC80 complex, which is required for chromosome segregation and spindle checkpoint activity.</text>
</comment>
<dbReference type="InterPro" id="IPR005550">
    <property type="entry name" value="Kinetochore_Ndc80"/>
</dbReference>
<evidence type="ECO:0000256" key="8">
    <source>
        <dbReference type="ARBA" id="ARBA00023306"/>
    </source>
</evidence>
<feature type="region of interest" description="Disordered" evidence="12">
    <location>
        <begin position="46"/>
        <end position="103"/>
    </location>
</feature>
<keyword evidence="2 10" id="KW-0158">Chromosome</keyword>
<dbReference type="PANTHER" id="PTHR10643:SF2">
    <property type="entry name" value="KINETOCHORE PROTEIN NDC80 HOMOLOG"/>
    <property type="match status" value="1"/>
</dbReference>
<keyword evidence="6 11" id="KW-0175">Coiled coil</keyword>
<dbReference type="GO" id="GO:0031262">
    <property type="term" value="C:Ndc80 complex"/>
    <property type="evidence" value="ECO:0007669"/>
    <property type="project" value="UniProtKB-UniRule"/>
</dbReference>
<evidence type="ECO:0000256" key="2">
    <source>
        <dbReference type="ARBA" id="ARBA00022454"/>
    </source>
</evidence>